<comment type="caution">
    <text evidence="2">The sequence shown here is derived from an EMBL/GenBank/DDBJ whole genome shotgun (WGS) entry which is preliminary data.</text>
</comment>
<proteinExistence type="predicted"/>
<organism evidence="2 3">
    <name type="scientific">Penicillium expansum</name>
    <name type="common">Blue mold rot fungus</name>
    <dbReference type="NCBI Taxonomy" id="27334"/>
    <lineage>
        <taxon>Eukaryota</taxon>
        <taxon>Fungi</taxon>
        <taxon>Dikarya</taxon>
        <taxon>Ascomycota</taxon>
        <taxon>Pezizomycotina</taxon>
        <taxon>Eurotiomycetes</taxon>
        <taxon>Eurotiomycetidae</taxon>
        <taxon>Eurotiales</taxon>
        <taxon>Aspergillaceae</taxon>
        <taxon>Penicillium</taxon>
    </lineage>
</organism>
<protein>
    <submittedName>
        <fullName evidence="2">Uncharacterized protein</fullName>
    </submittedName>
</protein>
<evidence type="ECO:0000313" key="3">
    <source>
        <dbReference type="Proteomes" id="UP000030143"/>
    </source>
</evidence>
<keyword evidence="3" id="KW-1185">Reference proteome</keyword>
<gene>
    <name evidence="2" type="ORF">PEX2_106680</name>
</gene>
<accession>A0A0A2J4D9</accession>
<dbReference type="GeneID" id="27683357"/>
<dbReference type="AlphaFoldDB" id="A0A0A2J4D9"/>
<evidence type="ECO:0000256" key="1">
    <source>
        <dbReference type="SAM" id="MobiDB-lite"/>
    </source>
</evidence>
<feature type="compositionally biased region" description="Polar residues" evidence="1">
    <location>
        <begin position="100"/>
        <end position="111"/>
    </location>
</feature>
<dbReference type="VEuPathDB" id="FungiDB:PEXP_031420"/>
<dbReference type="HOGENOM" id="CLU_1366669_0_0_1"/>
<name>A0A0A2J4D9_PENEN</name>
<dbReference type="Proteomes" id="UP000030143">
    <property type="component" value="Unassembled WGS sequence"/>
</dbReference>
<reference evidence="2 3" key="1">
    <citation type="journal article" date="2015" name="Mol. Plant Microbe Interact.">
        <title>Genome, transcriptome, and functional analyses of Penicillium expansum provide new insights into secondary metabolism and pathogenicity.</title>
        <authorList>
            <person name="Ballester A.R."/>
            <person name="Marcet-Houben M."/>
            <person name="Levin E."/>
            <person name="Sela N."/>
            <person name="Selma-Lazaro C."/>
            <person name="Carmona L."/>
            <person name="Wisniewski M."/>
            <person name="Droby S."/>
            <person name="Gonzalez-Candelas L."/>
            <person name="Gabaldon T."/>
        </authorList>
    </citation>
    <scope>NUCLEOTIDE SEQUENCE [LARGE SCALE GENOMIC DNA]</scope>
    <source>
        <strain evidence="2 3">MD-8</strain>
    </source>
</reference>
<evidence type="ECO:0000313" key="2">
    <source>
        <dbReference type="EMBL" id="KGO49646.1"/>
    </source>
</evidence>
<feature type="compositionally biased region" description="Pro residues" evidence="1">
    <location>
        <begin position="63"/>
        <end position="80"/>
    </location>
</feature>
<dbReference type="EMBL" id="JQFZ01000378">
    <property type="protein sequence ID" value="KGO49646.1"/>
    <property type="molecule type" value="Genomic_DNA"/>
</dbReference>
<sequence>MMPYKHEPMGHWTQQVTWKLTRARSLVRESHEWFARNDETELSAELRQIERTLAMVLEDSRLRPPPLSARRPPPLPPPGPIRSNRHIRERFTREPGNGNYRPQPTRESQTRIYASSTRDIQIVPTRPTSSQTFRDSSTPACAKNETSVIKPANSIATAPPPQGVLVDFDEDSTVVELLPGIVATMEVLQIAHIEPKC</sequence>
<feature type="region of interest" description="Disordered" evidence="1">
    <location>
        <begin position="60"/>
        <end position="111"/>
    </location>
</feature>
<dbReference type="RefSeq" id="XP_016593055.1">
    <property type="nucleotide sequence ID" value="XM_016747936.1"/>
</dbReference>